<evidence type="ECO:0000256" key="5">
    <source>
        <dbReference type="ARBA" id="ARBA00022777"/>
    </source>
</evidence>
<evidence type="ECO:0000259" key="12">
    <source>
        <dbReference type="Pfam" id="PF08544"/>
    </source>
</evidence>
<keyword evidence="5 10" id="KW-0418">Kinase</keyword>
<keyword evidence="6 10" id="KW-0067">ATP-binding</keyword>
<dbReference type="NCBIfam" id="TIGR00549">
    <property type="entry name" value="mevalon_kin"/>
    <property type="match status" value="1"/>
</dbReference>
<dbReference type="Pfam" id="PF08544">
    <property type="entry name" value="GHMP_kinases_C"/>
    <property type="match status" value="1"/>
</dbReference>
<keyword evidence="10" id="KW-0756">Sterol biosynthesis</keyword>
<keyword evidence="4 10" id="KW-0547">Nucleotide-binding</keyword>
<evidence type="ECO:0000256" key="10">
    <source>
        <dbReference type="RuleBase" id="RU363087"/>
    </source>
</evidence>
<dbReference type="InterPro" id="IPR036554">
    <property type="entry name" value="GHMP_kinase_C_sf"/>
</dbReference>
<evidence type="ECO:0000256" key="4">
    <source>
        <dbReference type="ARBA" id="ARBA00022741"/>
    </source>
</evidence>
<comment type="pathway">
    <text evidence="9 10">Isoprenoid biosynthesis; isopentenyl diphosphate biosynthesis via mevalonate pathway; isopentenyl diphosphate from (R)-mevalonate: step 1/3.</text>
</comment>
<dbReference type="EMBL" id="KQ767320">
    <property type="protein sequence ID" value="OAD53412.1"/>
    <property type="molecule type" value="Genomic_DNA"/>
</dbReference>
<proteinExistence type="inferred from homology"/>
<evidence type="ECO:0000313" key="14">
    <source>
        <dbReference type="Proteomes" id="UP000250275"/>
    </source>
</evidence>
<dbReference type="InterPro" id="IPR014721">
    <property type="entry name" value="Ribsml_uS5_D2-typ_fold_subgr"/>
</dbReference>
<sequence>MIQFKVSAPGKVILFGEHAVVHGKTAIAASIDLRTVLNFTELPEEEEIIKICFPKVNLFMSISLQQIQNFFFTNKNTEHIENYDIFYSKVKEFVCIINYTNLQQKLSLEAFFYLFIFITQVEKIKVKPFEIQLNTELTLNSGLGSSGSFAVCLAACFLHWSCLQKNIYKIFDYSTLDVISKYALSCERIMHGNPSGIDNFVSTYGSIIEFKKGDYAKPINNVHTMKILLVDTRVNRSTKALVEKLLELKSKYPVIIDLIMDSIDNISKEAIEIIKKLKPLSNTDDEAFSEEYRQLMILINMNQGLLATCQVSHPSLDRICAEAQNYALAAKLTGAGGGGHAYILLLPNTQPETISSISRKLIADGFIIKLTTLGGPGVQII</sequence>
<dbReference type="InterPro" id="IPR013750">
    <property type="entry name" value="GHMP_kinase_C_dom"/>
</dbReference>
<evidence type="ECO:0000256" key="3">
    <source>
        <dbReference type="ARBA" id="ARBA00022679"/>
    </source>
</evidence>
<comment type="similarity">
    <text evidence="10">Belongs to the GHMP kinase family. Mevalonate kinase subfamily.</text>
</comment>
<keyword evidence="1 10" id="KW-0963">Cytoplasm</keyword>
<organism evidence="13 14">
    <name type="scientific">Eufriesea mexicana</name>
    <dbReference type="NCBI Taxonomy" id="516756"/>
    <lineage>
        <taxon>Eukaryota</taxon>
        <taxon>Metazoa</taxon>
        <taxon>Ecdysozoa</taxon>
        <taxon>Arthropoda</taxon>
        <taxon>Hexapoda</taxon>
        <taxon>Insecta</taxon>
        <taxon>Pterygota</taxon>
        <taxon>Neoptera</taxon>
        <taxon>Endopterygota</taxon>
        <taxon>Hymenoptera</taxon>
        <taxon>Apocrita</taxon>
        <taxon>Aculeata</taxon>
        <taxon>Apoidea</taxon>
        <taxon>Anthophila</taxon>
        <taxon>Apidae</taxon>
        <taxon>Eufriesea</taxon>
    </lineage>
</organism>
<keyword evidence="10" id="KW-1207">Sterol metabolism</keyword>
<dbReference type="Gene3D" id="3.30.230.10">
    <property type="match status" value="1"/>
</dbReference>
<dbReference type="AlphaFoldDB" id="A0A310SIZ3"/>
<dbReference type="OrthoDB" id="1652964at2759"/>
<evidence type="ECO:0000256" key="8">
    <source>
        <dbReference type="ARBA" id="ARBA00023098"/>
    </source>
</evidence>
<keyword evidence="10" id="KW-0752">Steroid biosynthesis</keyword>
<accession>A0A310SIZ3</accession>
<keyword evidence="7" id="KW-0460">Magnesium</keyword>
<evidence type="ECO:0000256" key="2">
    <source>
        <dbReference type="ARBA" id="ARBA00022516"/>
    </source>
</evidence>
<keyword evidence="14" id="KW-1185">Reference proteome</keyword>
<dbReference type="InterPro" id="IPR006204">
    <property type="entry name" value="GHMP_kinase_N_dom"/>
</dbReference>
<feature type="domain" description="GHMP kinase C-terminal" evidence="12">
    <location>
        <begin position="293"/>
        <end position="354"/>
    </location>
</feature>
<evidence type="ECO:0000313" key="13">
    <source>
        <dbReference type="EMBL" id="OAD53412.1"/>
    </source>
</evidence>
<comment type="catalytic activity">
    <reaction evidence="10">
        <text>(R)-mevalonate + ATP = (R)-5-phosphomevalonate + ADP + H(+)</text>
        <dbReference type="Rhea" id="RHEA:17065"/>
        <dbReference type="ChEBI" id="CHEBI:15378"/>
        <dbReference type="ChEBI" id="CHEBI:30616"/>
        <dbReference type="ChEBI" id="CHEBI:36464"/>
        <dbReference type="ChEBI" id="CHEBI:58146"/>
        <dbReference type="ChEBI" id="CHEBI:456216"/>
        <dbReference type="EC" id="2.7.1.36"/>
    </reaction>
</comment>
<dbReference type="PANTHER" id="PTHR43290:SF2">
    <property type="entry name" value="MEVALONATE KINASE"/>
    <property type="match status" value="1"/>
</dbReference>
<dbReference type="Pfam" id="PF00288">
    <property type="entry name" value="GHMP_kinases_N"/>
    <property type="match status" value="1"/>
</dbReference>
<feature type="domain" description="GHMP kinase N-terminal" evidence="11">
    <location>
        <begin position="122"/>
        <end position="205"/>
    </location>
</feature>
<evidence type="ECO:0000259" key="11">
    <source>
        <dbReference type="Pfam" id="PF00288"/>
    </source>
</evidence>
<comment type="subcellular location">
    <subcellularLocation>
        <location evidence="10">Cytoplasm</location>
    </subcellularLocation>
</comment>
<dbReference type="InterPro" id="IPR020568">
    <property type="entry name" value="Ribosomal_Su5_D2-typ_SF"/>
</dbReference>
<dbReference type="UniPathway" id="UPA00057">
    <property type="reaction ID" value="UER00098"/>
</dbReference>
<dbReference type="SUPFAM" id="SSF54211">
    <property type="entry name" value="Ribosomal protein S5 domain 2-like"/>
    <property type="match status" value="1"/>
</dbReference>
<dbReference type="GO" id="GO:0005524">
    <property type="term" value="F:ATP binding"/>
    <property type="evidence" value="ECO:0007669"/>
    <property type="project" value="UniProtKB-KW"/>
</dbReference>
<dbReference type="Gene3D" id="3.30.70.890">
    <property type="entry name" value="GHMP kinase, C-terminal domain"/>
    <property type="match status" value="1"/>
</dbReference>
<keyword evidence="8 10" id="KW-0443">Lipid metabolism</keyword>
<dbReference type="GO" id="GO:0019287">
    <property type="term" value="P:isopentenyl diphosphate biosynthetic process, mevalonate pathway"/>
    <property type="evidence" value="ECO:0007669"/>
    <property type="project" value="UniProtKB-UniPathway"/>
</dbReference>
<evidence type="ECO:0000256" key="7">
    <source>
        <dbReference type="ARBA" id="ARBA00022842"/>
    </source>
</evidence>
<evidence type="ECO:0000256" key="9">
    <source>
        <dbReference type="ARBA" id="ARBA00029438"/>
    </source>
</evidence>
<dbReference type="GO" id="GO:0004496">
    <property type="term" value="F:mevalonate kinase activity"/>
    <property type="evidence" value="ECO:0007669"/>
    <property type="project" value="UniProtKB-EC"/>
</dbReference>
<keyword evidence="2 10" id="KW-0444">Lipid biosynthesis</keyword>
<reference evidence="13 14" key="1">
    <citation type="submission" date="2015-07" db="EMBL/GenBank/DDBJ databases">
        <title>The genome of Eufriesea mexicana.</title>
        <authorList>
            <person name="Pan H."/>
            <person name="Kapheim K."/>
        </authorList>
    </citation>
    <scope>NUCLEOTIDE SEQUENCE [LARGE SCALE GENOMIC DNA]</scope>
    <source>
        <strain evidence="13">0111107269</strain>
        <tissue evidence="13">Whole body</tissue>
    </source>
</reference>
<dbReference type="GO" id="GO:0005829">
    <property type="term" value="C:cytosol"/>
    <property type="evidence" value="ECO:0007669"/>
    <property type="project" value="TreeGrafter"/>
</dbReference>
<dbReference type="PRINTS" id="PR00959">
    <property type="entry name" value="MEVGALKINASE"/>
</dbReference>
<keyword evidence="10" id="KW-0753">Steroid metabolism</keyword>
<gene>
    <name evidence="13" type="ORF">WN48_10178</name>
</gene>
<dbReference type="PANTHER" id="PTHR43290">
    <property type="entry name" value="MEVALONATE KINASE"/>
    <property type="match status" value="1"/>
</dbReference>
<name>A0A310SIZ3_9HYME</name>
<dbReference type="SUPFAM" id="SSF55060">
    <property type="entry name" value="GHMP Kinase, C-terminal domain"/>
    <property type="match status" value="1"/>
</dbReference>
<dbReference type="Proteomes" id="UP000250275">
    <property type="component" value="Unassembled WGS sequence"/>
</dbReference>
<dbReference type="EC" id="2.7.1.36" evidence="10"/>
<keyword evidence="3 10" id="KW-0808">Transferase</keyword>
<evidence type="ECO:0000256" key="6">
    <source>
        <dbReference type="ARBA" id="ARBA00022840"/>
    </source>
</evidence>
<dbReference type="GO" id="GO:0006695">
    <property type="term" value="P:cholesterol biosynthetic process"/>
    <property type="evidence" value="ECO:0007669"/>
    <property type="project" value="TreeGrafter"/>
</dbReference>
<evidence type="ECO:0000256" key="1">
    <source>
        <dbReference type="ARBA" id="ARBA00022490"/>
    </source>
</evidence>
<dbReference type="InterPro" id="IPR006205">
    <property type="entry name" value="Mev_gal_kin"/>
</dbReference>
<protein>
    <recommendedName>
        <fullName evidence="10">Mevalonate kinase</fullName>
        <shortName evidence="10">MK</shortName>
        <ecNumber evidence="10">2.7.1.36</ecNumber>
    </recommendedName>
</protein>